<dbReference type="EMBL" id="SNYC01000005">
    <property type="protein sequence ID" value="TDQ08402.1"/>
    <property type="molecule type" value="Genomic_DNA"/>
</dbReference>
<feature type="compositionally biased region" description="Basic and acidic residues" evidence="2">
    <location>
        <begin position="150"/>
        <end position="159"/>
    </location>
</feature>
<keyword evidence="4" id="KW-1185">Reference proteome</keyword>
<dbReference type="OrthoDB" id="5464673at2"/>
<evidence type="ECO:0000256" key="2">
    <source>
        <dbReference type="SAM" id="MobiDB-lite"/>
    </source>
</evidence>
<gene>
    <name evidence="3" type="ORF">ATK78_2915</name>
</gene>
<accession>A0A4R6SWA0</accession>
<dbReference type="PANTHER" id="PTHR11102">
    <property type="entry name" value="SEL-1-LIKE PROTEIN"/>
    <property type="match status" value="1"/>
</dbReference>
<dbReference type="AlphaFoldDB" id="A0A4R6SWA0"/>
<keyword evidence="1" id="KW-0175">Coiled coil</keyword>
<dbReference type="Gene3D" id="1.25.40.10">
    <property type="entry name" value="Tetratricopeptide repeat domain"/>
    <property type="match status" value="3"/>
</dbReference>
<dbReference type="Pfam" id="PF08238">
    <property type="entry name" value="Sel1"/>
    <property type="match status" value="12"/>
</dbReference>
<dbReference type="SUPFAM" id="SSF81901">
    <property type="entry name" value="HCP-like"/>
    <property type="match status" value="3"/>
</dbReference>
<reference evidence="3 4" key="1">
    <citation type="submission" date="2019-03" db="EMBL/GenBank/DDBJ databases">
        <title>Genomic Encyclopedia of Archaeal and Bacterial Type Strains, Phase II (KMG-II): from individual species to whole genera.</title>
        <authorList>
            <person name="Goeker M."/>
        </authorList>
    </citation>
    <scope>NUCLEOTIDE SEQUENCE [LARGE SCALE GENOMIC DNA]</scope>
    <source>
        <strain evidence="3 4">DSM 19035</strain>
    </source>
</reference>
<evidence type="ECO:0000313" key="4">
    <source>
        <dbReference type="Proteomes" id="UP000295620"/>
    </source>
</evidence>
<evidence type="ECO:0000256" key="1">
    <source>
        <dbReference type="SAM" id="Coils"/>
    </source>
</evidence>
<feature type="compositionally biased region" description="Low complexity" evidence="2">
    <location>
        <begin position="191"/>
        <end position="208"/>
    </location>
</feature>
<dbReference type="InterPro" id="IPR011990">
    <property type="entry name" value="TPR-like_helical_dom_sf"/>
</dbReference>
<feature type="coiled-coil region" evidence="1">
    <location>
        <begin position="274"/>
        <end position="308"/>
    </location>
</feature>
<dbReference type="RefSeq" id="WP_133576777.1">
    <property type="nucleotide sequence ID" value="NZ_SNYC01000005.1"/>
</dbReference>
<dbReference type="SMART" id="SM00671">
    <property type="entry name" value="SEL1"/>
    <property type="match status" value="12"/>
</dbReference>
<feature type="coiled-coil region" evidence="1">
    <location>
        <begin position="334"/>
        <end position="369"/>
    </location>
</feature>
<protein>
    <submittedName>
        <fullName evidence="3">TPR repeat protein</fullName>
    </submittedName>
</protein>
<dbReference type="PANTHER" id="PTHR11102:SF160">
    <property type="entry name" value="ERAD-ASSOCIATED E3 UBIQUITIN-PROTEIN LIGASE COMPONENT HRD3"/>
    <property type="match status" value="1"/>
</dbReference>
<dbReference type="InterPro" id="IPR050767">
    <property type="entry name" value="Sel1_AlgK"/>
</dbReference>
<comment type="caution">
    <text evidence="3">The sequence shown here is derived from an EMBL/GenBank/DDBJ whole genome shotgun (WGS) entry which is preliminary data.</text>
</comment>
<dbReference type="InterPro" id="IPR006597">
    <property type="entry name" value="Sel1-like"/>
</dbReference>
<sequence length="932" mass="103620">MSNKSIRFYAVIFTVLSEFAGFHSFAQRKDIAVAQIDQRFTVSIQKNWGVGFEEYFFTITNNTNDAYRLVMTVDLDLACVGKKKLTIGLNKFVYLPPNGKFTPEKDNDYTYNSGSDNFKDCRLKDGNSYTLLKELKYEFSDIRLATAAKTEPEKTKAEPARTNTASGTSAKVPEQTVTKSEKEPTPTIVKSNTSTSTSQNNGNSTRSNASFTAEVNQNLKKQNDKFWSDIAESDRKTETQSANLMTSYYAAKAVQNAKTGLNNLTELSGNYSSVQELEAEFRAKSSAINEQVQELTEARNNNLQAAKEVLFTGSGASENALGQAIVGFGAIFNSIKADKEAKEARDELRRARAAERTKLEEQKKALTQELRMNFLDQFPDGGIPQTSAESGIKELYFFSYILDRRSIGENEPTVFVTNVFPLARYKGKWPSKSTISGDISALKPGEVTLMGYYSTKEQAEQMQGSFVNLAAKTGFRISTIRYAGREANGNDYLSDDEKKGAAVELAKNSTDAFKDGLKYFVDKDFISAYEFFKKAAKEGDAEAMQYIGDMHYAGSIGTRSFDQAFAWYKMAADNGNVESMVSIGGQYLHGNGVATNLPEALNWYKKGALKGHAISMYLLGKCYYNAWGTTQNVKAAREWFLKASANGCNEGAYYLGLIYFNGWDTPENNLEALRWFKVASPANGIAAEYAADMYYNGWGVKEDRTQAIELYKKAAALGEKAAARKIGEIYYSEPEANPAEALKWFKKAADDGDILGNQYMGEFNYFGIGKKKDLPEAAQWFKRITFESADAMYYLGLINLEGETGTPDNKEAMNWFLKAAEKGHASATFYIGSMYHEGLAGPKSVTKALNWYKKSASMGDVNGQLNLAEFYFYGAGVPRNYTEAIAWYTKAAEQGHEHAMLKLSEMYETGTGTTKNPVLAKKWLDKTHANKK</sequence>
<evidence type="ECO:0000313" key="3">
    <source>
        <dbReference type="EMBL" id="TDQ08402.1"/>
    </source>
</evidence>
<organism evidence="3 4">
    <name type="scientific">Pedobacter metabolipauper</name>
    <dbReference type="NCBI Taxonomy" id="425513"/>
    <lineage>
        <taxon>Bacteria</taxon>
        <taxon>Pseudomonadati</taxon>
        <taxon>Bacteroidota</taxon>
        <taxon>Sphingobacteriia</taxon>
        <taxon>Sphingobacteriales</taxon>
        <taxon>Sphingobacteriaceae</taxon>
        <taxon>Pedobacter</taxon>
    </lineage>
</organism>
<dbReference type="Proteomes" id="UP000295620">
    <property type="component" value="Unassembled WGS sequence"/>
</dbReference>
<proteinExistence type="predicted"/>
<feature type="region of interest" description="Disordered" evidence="2">
    <location>
        <begin position="149"/>
        <end position="209"/>
    </location>
</feature>
<name>A0A4R6SWA0_9SPHI</name>